<sequence>MKINTVKQNNIEIAVISSSELLIKDVQSALDFMATVQYETGCDRIILNKSAICEDFFHLSTKLAGEILQKFINYHVKIAIVGDFSVYSSKSLKDFIYESNKGKDIFFFSDEKQAIEKLSLV</sequence>
<dbReference type="STRING" id="1499688.BN000_04936"/>
<reference evidence="3" key="1">
    <citation type="submission" date="2015-05" db="EMBL/GenBank/DDBJ databases">
        <authorList>
            <person name="Urmite Genomes"/>
        </authorList>
    </citation>
    <scope>NUCLEOTIDE SEQUENCE [LARGE SCALE GENOMIC DNA]</scope>
    <source>
        <strain evidence="3">LF1</strain>
    </source>
</reference>
<evidence type="ECO:0000259" key="1">
    <source>
        <dbReference type="Pfam" id="PF13788"/>
    </source>
</evidence>
<gene>
    <name evidence="2" type="ORF">BN000_04936</name>
</gene>
<protein>
    <submittedName>
        <fullName evidence="2">Cytoplasmic protein</fullName>
    </submittedName>
</protein>
<feature type="domain" description="DUF4180" evidence="1">
    <location>
        <begin position="9"/>
        <end position="118"/>
    </location>
</feature>
<name>A0A0U1P3W2_9BACI</name>
<proteinExistence type="predicted"/>
<accession>A0A0U1P3W2</accession>
<dbReference type="Proteomes" id="UP000199087">
    <property type="component" value="Unassembled WGS sequence"/>
</dbReference>
<dbReference type="RefSeq" id="WP_090639288.1">
    <property type="nucleotide sequence ID" value="NZ_CVRB01000006.1"/>
</dbReference>
<evidence type="ECO:0000313" key="2">
    <source>
        <dbReference type="EMBL" id="CRK84881.1"/>
    </source>
</evidence>
<dbReference type="InterPro" id="IPR025438">
    <property type="entry name" value="DUF4180"/>
</dbReference>
<dbReference type="AlphaFoldDB" id="A0A0U1P3W2"/>
<dbReference type="OrthoDB" id="8595425at2"/>
<dbReference type="Pfam" id="PF13788">
    <property type="entry name" value="DUF4180"/>
    <property type="match status" value="1"/>
</dbReference>
<evidence type="ECO:0000313" key="3">
    <source>
        <dbReference type="Proteomes" id="UP000199087"/>
    </source>
</evidence>
<organism evidence="2 3">
    <name type="scientific">Neobacillus massiliamazoniensis</name>
    <dbReference type="NCBI Taxonomy" id="1499688"/>
    <lineage>
        <taxon>Bacteria</taxon>
        <taxon>Bacillati</taxon>
        <taxon>Bacillota</taxon>
        <taxon>Bacilli</taxon>
        <taxon>Bacillales</taxon>
        <taxon>Bacillaceae</taxon>
        <taxon>Neobacillus</taxon>
    </lineage>
</organism>
<keyword evidence="3" id="KW-1185">Reference proteome</keyword>
<dbReference type="EMBL" id="CVRB01000006">
    <property type="protein sequence ID" value="CRK84881.1"/>
    <property type="molecule type" value="Genomic_DNA"/>
</dbReference>